<protein>
    <recommendedName>
        <fullName evidence="3">HTH cro/C1-type domain-containing protein</fullName>
    </recommendedName>
</protein>
<comment type="caution">
    <text evidence="1">The sequence shown here is derived from an EMBL/GenBank/DDBJ whole genome shotgun (WGS) entry which is preliminary data.</text>
</comment>
<dbReference type="AlphaFoldDB" id="A0A6V8LPH6"/>
<sequence length="79" mass="8966">MRRPGVGKERKPWRIKEFLDSKRMLMADIAEQLGISRTAVYLTVQGKKNNRKVLKALVDHGCPVSYLDLPEDLKAQDAA</sequence>
<keyword evidence="2" id="KW-1185">Reference proteome</keyword>
<proteinExistence type="predicted"/>
<dbReference type="EMBL" id="BLTE01000010">
    <property type="protein sequence ID" value="GFK94452.1"/>
    <property type="molecule type" value="Genomic_DNA"/>
</dbReference>
<evidence type="ECO:0000313" key="1">
    <source>
        <dbReference type="EMBL" id="GFK94452.1"/>
    </source>
</evidence>
<dbReference type="InterPro" id="IPR001387">
    <property type="entry name" value="Cro/C1-type_HTH"/>
</dbReference>
<name>A0A6V8LPH6_9BACT</name>
<reference evidence="1 2" key="1">
    <citation type="submission" date="2020-04" db="EMBL/GenBank/DDBJ databases">
        <authorList>
            <consortium name="Desulfovibrio sp. FSS-1 genome sequencing consortium"/>
            <person name="Shimoshige H."/>
            <person name="Kobayashi H."/>
            <person name="Maekawa T."/>
        </authorList>
    </citation>
    <scope>NUCLEOTIDE SEQUENCE [LARGE SCALE GENOMIC DNA]</scope>
    <source>
        <strain evidence="1 2">SIID29052-01</strain>
    </source>
</reference>
<dbReference type="Proteomes" id="UP000494245">
    <property type="component" value="Unassembled WGS sequence"/>
</dbReference>
<reference evidence="1 2" key="2">
    <citation type="submission" date="2020-05" db="EMBL/GenBank/DDBJ databases">
        <title>Draft genome sequence of Desulfovibrio sp. strainFSS-1.</title>
        <authorList>
            <person name="Shimoshige H."/>
            <person name="Kobayashi H."/>
            <person name="Maekawa T."/>
        </authorList>
    </citation>
    <scope>NUCLEOTIDE SEQUENCE [LARGE SCALE GENOMIC DNA]</scope>
    <source>
        <strain evidence="1 2">SIID29052-01</strain>
    </source>
</reference>
<evidence type="ECO:0000313" key="2">
    <source>
        <dbReference type="Proteomes" id="UP000494245"/>
    </source>
</evidence>
<organism evidence="1 2">
    <name type="scientific">Fundidesulfovibrio magnetotacticus</name>
    <dbReference type="NCBI Taxonomy" id="2730080"/>
    <lineage>
        <taxon>Bacteria</taxon>
        <taxon>Pseudomonadati</taxon>
        <taxon>Thermodesulfobacteriota</taxon>
        <taxon>Desulfovibrionia</taxon>
        <taxon>Desulfovibrionales</taxon>
        <taxon>Desulfovibrionaceae</taxon>
        <taxon>Fundidesulfovibrio</taxon>
    </lineage>
</organism>
<dbReference type="CDD" id="cd00093">
    <property type="entry name" value="HTH_XRE"/>
    <property type="match status" value="1"/>
</dbReference>
<evidence type="ECO:0008006" key="3">
    <source>
        <dbReference type="Google" id="ProtNLM"/>
    </source>
</evidence>
<gene>
    <name evidence="1" type="ORF">NNJEOMEG_02297</name>
</gene>
<accession>A0A6V8LPH6</accession>